<keyword evidence="5" id="KW-0325">Glycoprotein</keyword>
<evidence type="ECO:0000256" key="6">
    <source>
        <dbReference type="PIRSR" id="PIRSR624869-1"/>
    </source>
</evidence>
<evidence type="ECO:0000256" key="8">
    <source>
        <dbReference type="PIRSR" id="PIRSR624869-3"/>
    </source>
</evidence>
<feature type="active site" evidence="6">
    <location>
        <position position="268"/>
    </location>
</feature>
<feature type="domain" description="FAM20 C-terminal" evidence="9">
    <location>
        <begin position="166"/>
        <end position="379"/>
    </location>
</feature>
<evidence type="ECO:0000313" key="10">
    <source>
        <dbReference type="EMBL" id="KAK2174925.1"/>
    </source>
</evidence>
<keyword evidence="8" id="KW-0464">Manganese</keyword>
<keyword evidence="8" id="KW-0479">Metal-binding</keyword>
<dbReference type="EMBL" id="JAODUO010000766">
    <property type="protein sequence ID" value="KAK2174925.1"/>
    <property type="molecule type" value="Genomic_DNA"/>
</dbReference>
<dbReference type="GO" id="GO:0005794">
    <property type="term" value="C:Golgi apparatus"/>
    <property type="evidence" value="ECO:0007669"/>
    <property type="project" value="UniProtKB-SubCell"/>
</dbReference>
<evidence type="ECO:0000259" key="9">
    <source>
        <dbReference type="Pfam" id="PF06702"/>
    </source>
</evidence>
<evidence type="ECO:0000256" key="1">
    <source>
        <dbReference type="ARBA" id="ARBA00004555"/>
    </source>
</evidence>
<evidence type="ECO:0000313" key="11">
    <source>
        <dbReference type="Proteomes" id="UP001209878"/>
    </source>
</evidence>
<keyword evidence="3" id="KW-0333">Golgi apparatus</keyword>
<dbReference type="AlphaFoldDB" id="A0AAD9NM05"/>
<evidence type="ECO:0000256" key="7">
    <source>
        <dbReference type="PIRSR" id="PIRSR624869-2"/>
    </source>
</evidence>
<dbReference type="GO" id="GO:0005524">
    <property type="term" value="F:ATP binding"/>
    <property type="evidence" value="ECO:0007669"/>
    <property type="project" value="UniProtKB-KW"/>
</dbReference>
<comment type="caution">
    <text evidence="10">The sequence shown here is derived from an EMBL/GenBank/DDBJ whole genome shotgun (WGS) entry which is preliminary data.</text>
</comment>
<keyword evidence="4" id="KW-1015">Disulfide bond</keyword>
<evidence type="ECO:0000256" key="4">
    <source>
        <dbReference type="ARBA" id="ARBA00023157"/>
    </source>
</evidence>
<feature type="binding site" evidence="7">
    <location>
        <begin position="198"/>
        <end position="201"/>
    </location>
    <ligand>
        <name>ATP</name>
        <dbReference type="ChEBI" id="CHEBI:30616"/>
    </ligand>
</feature>
<evidence type="ECO:0000256" key="3">
    <source>
        <dbReference type="ARBA" id="ARBA00023034"/>
    </source>
</evidence>
<dbReference type="InterPro" id="IPR024869">
    <property type="entry name" value="FAM20"/>
</dbReference>
<comment type="similarity">
    <text evidence="2">Belongs to the FAM20 family.</text>
</comment>
<organism evidence="10 11">
    <name type="scientific">Ridgeia piscesae</name>
    <name type="common">Tubeworm</name>
    <dbReference type="NCBI Taxonomy" id="27915"/>
    <lineage>
        <taxon>Eukaryota</taxon>
        <taxon>Metazoa</taxon>
        <taxon>Spiralia</taxon>
        <taxon>Lophotrochozoa</taxon>
        <taxon>Annelida</taxon>
        <taxon>Polychaeta</taxon>
        <taxon>Sedentaria</taxon>
        <taxon>Canalipalpata</taxon>
        <taxon>Sabellida</taxon>
        <taxon>Siboglinidae</taxon>
        <taxon>Ridgeia</taxon>
    </lineage>
</organism>
<protein>
    <recommendedName>
        <fullName evidence="9">FAM20 C-terminal domain-containing protein</fullName>
    </recommendedName>
</protein>
<accession>A0AAD9NM05</accession>
<keyword evidence="7" id="KW-0547">Nucleotide-binding</keyword>
<dbReference type="PANTHER" id="PTHR12450:SF22">
    <property type="entry name" value="EXTRACELLULAR SERINE_THREONINE PROTEIN CG31145"/>
    <property type="match status" value="1"/>
</dbReference>
<comment type="cofactor">
    <cofactor evidence="8">
        <name>Mn(2+)</name>
        <dbReference type="ChEBI" id="CHEBI:29035"/>
    </cofactor>
</comment>
<keyword evidence="7" id="KW-0067">ATP-binding</keyword>
<proteinExistence type="inferred from homology"/>
<dbReference type="InterPro" id="IPR009581">
    <property type="entry name" value="FAM20_C"/>
</dbReference>
<reference evidence="10" key="1">
    <citation type="journal article" date="2023" name="Mol. Biol. Evol.">
        <title>Third-Generation Sequencing Reveals the Adaptive Role of the Epigenome in Three Deep-Sea Polychaetes.</title>
        <authorList>
            <person name="Perez M."/>
            <person name="Aroh O."/>
            <person name="Sun Y."/>
            <person name="Lan Y."/>
            <person name="Juniper S.K."/>
            <person name="Young C.R."/>
            <person name="Angers B."/>
            <person name="Qian P.Y."/>
        </authorList>
    </citation>
    <scope>NUCLEOTIDE SEQUENCE</scope>
    <source>
        <strain evidence="10">R07B-5</strain>
    </source>
</reference>
<sequence>MAPSWTRMLYSRTNLLLLCIVSLGSYLLLVDQSSRKTNPDEFIDMAELDAEVDRGNPVRIVSYVEVMQNYQENKSSENFKEDVDLVVDAMVRAQIVSVEAVDTQQYEGGTSEKWIVHLEGGQKAMMKLMWLLGFRNTPYVTGRKVHLRDEVLPVASPTVAKQIISKSGSETCVVASCQYCKEPVTKCFPDGVVEVSLAYWVPRKLQLHTYPPDYMPYSTPQRKNWGKMGFNNRTFCDSVHRKEPYDSSQMYLDLFDFAVLDTLMYHFDSKHYTISDNSVANGATVRLDHGRAFCASDRDDVDIFLAPITQCCTLRKTTYNNLKPYREEGRLTSRLRQALSQDPLAPILDGAWFPALERRLKSIFQMLDRCVEANGFDKVFVDDT</sequence>
<evidence type="ECO:0000256" key="5">
    <source>
        <dbReference type="ARBA" id="ARBA00023180"/>
    </source>
</evidence>
<comment type="subcellular location">
    <subcellularLocation>
        <location evidence="1">Golgi apparatus</location>
    </subcellularLocation>
</comment>
<name>A0AAD9NM05_RIDPI</name>
<dbReference type="GO" id="GO:0046872">
    <property type="term" value="F:metal ion binding"/>
    <property type="evidence" value="ECO:0007669"/>
    <property type="project" value="UniProtKB-KW"/>
</dbReference>
<gene>
    <name evidence="10" type="ORF">NP493_767g01026</name>
</gene>
<dbReference type="PANTHER" id="PTHR12450">
    <property type="entry name" value="DENTIN MATRIX PROTEIN 4 PROTEIN FAM20"/>
    <property type="match status" value="1"/>
</dbReference>
<evidence type="ECO:0000256" key="2">
    <source>
        <dbReference type="ARBA" id="ARBA00006557"/>
    </source>
</evidence>
<dbReference type="GO" id="GO:0016773">
    <property type="term" value="F:phosphotransferase activity, alcohol group as acceptor"/>
    <property type="evidence" value="ECO:0007669"/>
    <property type="project" value="TreeGrafter"/>
</dbReference>
<feature type="binding site" evidence="7">
    <location>
        <position position="288"/>
    </location>
    <ligand>
        <name>ATP</name>
        <dbReference type="ChEBI" id="CHEBI:30616"/>
    </ligand>
</feature>
<dbReference type="Pfam" id="PF06702">
    <property type="entry name" value="Fam20C"/>
    <property type="match status" value="1"/>
</dbReference>
<feature type="binding site" evidence="8">
    <location>
        <position position="288"/>
    </location>
    <ligand>
        <name>Mn(2+)</name>
        <dbReference type="ChEBI" id="CHEBI:29035"/>
    </ligand>
</feature>
<dbReference type="Proteomes" id="UP001209878">
    <property type="component" value="Unassembled WGS sequence"/>
</dbReference>
<keyword evidence="11" id="KW-1185">Reference proteome</keyword>